<evidence type="ECO:0000313" key="2">
    <source>
        <dbReference type="EMBL" id="RKD75573.1"/>
    </source>
</evidence>
<dbReference type="PRINTS" id="PR00114">
    <property type="entry name" value="STPHPHTASE"/>
</dbReference>
<dbReference type="OrthoDB" id="9807890at2"/>
<organism evidence="2 3">
    <name type="scientific">Sinobaca qinghaiensis</name>
    <dbReference type="NCBI Taxonomy" id="342944"/>
    <lineage>
        <taxon>Bacteria</taxon>
        <taxon>Bacillati</taxon>
        <taxon>Bacillota</taxon>
        <taxon>Bacilli</taxon>
        <taxon>Bacillales</taxon>
        <taxon>Sporolactobacillaceae</taxon>
        <taxon>Sinobaca</taxon>
    </lineage>
</organism>
<dbReference type="InterPro" id="IPR029052">
    <property type="entry name" value="Metallo-depent_PP-like"/>
</dbReference>
<keyword evidence="3" id="KW-1185">Reference proteome</keyword>
<dbReference type="AlphaFoldDB" id="A0A419V6G0"/>
<dbReference type="GO" id="GO:0005737">
    <property type="term" value="C:cytoplasm"/>
    <property type="evidence" value="ECO:0007669"/>
    <property type="project" value="TreeGrafter"/>
</dbReference>
<name>A0A419V6G0_9BACL</name>
<dbReference type="PANTHER" id="PTHR42850:SF7">
    <property type="entry name" value="BIS(5'-NUCLEOSYL)-TETRAPHOSPHATASE PRPE [ASYMMETRICAL]"/>
    <property type="match status" value="1"/>
</dbReference>
<dbReference type="InterPro" id="IPR006186">
    <property type="entry name" value="Ser/Thr-sp_prot-phosphatase"/>
</dbReference>
<dbReference type="RefSeq" id="WP_120192442.1">
    <property type="nucleotide sequence ID" value="NZ_RAPK01000007.1"/>
</dbReference>
<sequence length="250" mass="27853">MKYDFISDIHGCFTELCELLSALGYQQNGKGFFHPGDRKAVFVGDITDRGDNSVEVIQLVSEMVSSDQAVYVPGNHCNKLYRYLIGRPVTINHGLETTVYEINSLTASKRKDIISTFLDLYKNAPLYASFDDEKVVAAHAGLTESLYGSYSKEAERFVLYGDVTGRKDKNGLPIRGDWAQLYLGSRLVVYGHTPVLSARYVNKTVNIDTGCVFGNALTAFQYPEEKTLSVPSSYSFVPAKFPFDDVNMTM</sequence>
<dbReference type="PANTHER" id="PTHR42850">
    <property type="entry name" value="METALLOPHOSPHOESTERASE"/>
    <property type="match status" value="1"/>
</dbReference>
<dbReference type="InterPro" id="IPR050126">
    <property type="entry name" value="Ap4A_hydrolase"/>
</dbReference>
<dbReference type="CDD" id="cd07423">
    <property type="entry name" value="MPP_Prp_like"/>
    <property type="match status" value="1"/>
</dbReference>
<dbReference type="SUPFAM" id="SSF56300">
    <property type="entry name" value="Metallo-dependent phosphatases"/>
    <property type="match status" value="1"/>
</dbReference>
<dbReference type="EMBL" id="RAPK01000007">
    <property type="protein sequence ID" value="RKD75573.1"/>
    <property type="molecule type" value="Genomic_DNA"/>
</dbReference>
<feature type="domain" description="Calcineurin-like phosphoesterase" evidence="1">
    <location>
        <begin position="1"/>
        <end position="195"/>
    </location>
</feature>
<gene>
    <name evidence="2" type="ORF">ATL39_1274</name>
</gene>
<reference evidence="2 3" key="1">
    <citation type="submission" date="2018-09" db="EMBL/GenBank/DDBJ databases">
        <title>Genomic Encyclopedia of Archaeal and Bacterial Type Strains, Phase II (KMG-II): from individual species to whole genera.</title>
        <authorList>
            <person name="Goeker M."/>
        </authorList>
    </citation>
    <scope>NUCLEOTIDE SEQUENCE [LARGE SCALE GENOMIC DNA]</scope>
    <source>
        <strain evidence="2 3">DSM 17008</strain>
    </source>
</reference>
<proteinExistence type="predicted"/>
<dbReference type="InterPro" id="IPR004843">
    <property type="entry name" value="Calcineurin-like_PHP"/>
</dbReference>
<dbReference type="InterPro" id="IPR041780">
    <property type="entry name" value="MPP_PrpE-like"/>
</dbReference>
<dbReference type="Pfam" id="PF00149">
    <property type="entry name" value="Metallophos"/>
    <property type="match status" value="1"/>
</dbReference>
<dbReference type="GO" id="GO:0016791">
    <property type="term" value="F:phosphatase activity"/>
    <property type="evidence" value="ECO:0007669"/>
    <property type="project" value="TreeGrafter"/>
</dbReference>
<evidence type="ECO:0000259" key="1">
    <source>
        <dbReference type="Pfam" id="PF00149"/>
    </source>
</evidence>
<dbReference type="Proteomes" id="UP000285120">
    <property type="component" value="Unassembled WGS sequence"/>
</dbReference>
<comment type="caution">
    <text evidence="2">The sequence shown here is derived from an EMBL/GenBank/DDBJ whole genome shotgun (WGS) entry which is preliminary data.</text>
</comment>
<evidence type="ECO:0000313" key="3">
    <source>
        <dbReference type="Proteomes" id="UP000285120"/>
    </source>
</evidence>
<accession>A0A419V6G0</accession>
<protein>
    <submittedName>
        <fullName evidence="2">Bis(5'-nucleosyl)-tetraphosphatase (Symmetrical)</fullName>
    </submittedName>
</protein>
<dbReference type="Gene3D" id="3.60.21.10">
    <property type="match status" value="1"/>
</dbReference>